<evidence type="ECO:0000313" key="2">
    <source>
        <dbReference type="Proteomes" id="UP000026962"/>
    </source>
</evidence>
<dbReference type="Gramene" id="OPUNC02G28530.1">
    <property type="protein sequence ID" value="OPUNC02G28530.1"/>
    <property type="gene ID" value="OPUNC02G28530"/>
</dbReference>
<name>A0A0E0K4Q1_ORYPU</name>
<protein>
    <submittedName>
        <fullName evidence="1">Uncharacterized protein</fullName>
    </submittedName>
</protein>
<evidence type="ECO:0000313" key="1">
    <source>
        <dbReference type="EnsemblPlants" id="OPUNC02G28530.1"/>
    </source>
</evidence>
<dbReference type="EnsemblPlants" id="OPUNC02G28530.1">
    <property type="protein sequence ID" value="OPUNC02G28530.1"/>
    <property type="gene ID" value="OPUNC02G28530"/>
</dbReference>
<organism evidence="1">
    <name type="scientific">Oryza punctata</name>
    <name type="common">Red rice</name>
    <dbReference type="NCBI Taxonomy" id="4537"/>
    <lineage>
        <taxon>Eukaryota</taxon>
        <taxon>Viridiplantae</taxon>
        <taxon>Streptophyta</taxon>
        <taxon>Embryophyta</taxon>
        <taxon>Tracheophyta</taxon>
        <taxon>Spermatophyta</taxon>
        <taxon>Magnoliopsida</taxon>
        <taxon>Liliopsida</taxon>
        <taxon>Poales</taxon>
        <taxon>Poaceae</taxon>
        <taxon>BOP clade</taxon>
        <taxon>Oryzoideae</taxon>
        <taxon>Oryzeae</taxon>
        <taxon>Oryzinae</taxon>
        <taxon>Oryza</taxon>
    </lineage>
</organism>
<sequence>MTIRCLLKCRNGNRRQLIERSKRNPWPPPWSGGVIRCTELRPSPWRGFNFFGLVEHLVPPWPPPTQPLSPTYQSKFGLVFTIDGVYIDLNLVVAVHKIAWSGMIKSVTHVPSISNELDGIQGKFTRIFIGVEIPEGSTLRVTFVAVVTKENIMVVLLWCIQHTGCNPRKSASATTETEVSHLLNSFAELLDWHLTTIELLVSKRSQEVCCLLGALELQVSVLFWLPARNINPPKFEVQVLKFLSRVLVGSLSEKYSALHMSIFLTISIMLSCGVQFLSRIYINNGILVALAKLVDCYLQLLCIGLGTSRMLRRGDC</sequence>
<accession>A0A0E0K4Q1</accession>
<keyword evidence="2" id="KW-1185">Reference proteome</keyword>
<proteinExistence type="predicted"/>
<dbReference type="HOGENOM" id="CLU_881050_0_0_1"/>
<reference evidence="1" key="1">
    <citation type="submission" date="2015-04" db="UniProtKB">
        <authorList>
            <consortium name="EnsemblPlants"/>
        </authorList>
    </citation>
    <scope>IDENTIFICATION</scope>
</reference>
<dbReference type="Proteomes" id="UP000026962">
    <property type="component" value="Chromosome 2"/>
</dbReference>
<dbReference type="STRING" id="4537.A0A0E0K4Q1"/>
<reference evidence="1" key="2">
    <citation type="submission" date="2018-05" db="EMBL/GenBank/DDBJ databases">
        <title>OpunRS2 (Oryza punctata Reference Sequence Version 2).</title>
        <authorList>
            <person name="Zhang J."/>
            <person name="Kudrna D."/>
            <person name="Lee S."/>
            <person name="Talag J."/>
            <person name="Welchert J."/>
            <person name="Wing R.A."/>
        </authorList>
    </citation>
    <scope>NUCLEOTIDE SEQUENCE [LARGE SCALE GENOMIC DNA]</scope>
</reference>
<dbReference type="AlphaFoldDB" id="A0A0E0K4Q1"/>